<dbReference type="InterPro" id="IPR029052">
    <property type="entry name" value="Metallo-depent_PP-like"/>
</dbReference>
<evidence type="ECO:0000313" key="1">
    <source>
        <dbReference type="EMBL" id="SVC97649.1"/>
    </source>
</evidence>
<dbReference type="CDD" id="cd00838">
    <property type="entry name" value="MPP_superfamily"/>
    <property type="match status" value="1"/>
</dbReference>
<feature type="non-terminal residue" evidence="1">
    <location>
        <position position="154"/>
    </location>
</feature>
<dbReference type="AlphaFoldDB" id="A0A382RIW7"/>
<protein>
    <recommendedName>
        <fullName evidence="2">Calcineurin-like phosphoesterase domain-containing protein</fullName>
    </recommendedName>
</protein>
<organism evidence="1">
    <name type="scientific">marine metagenome</name>
    <dbReference type="NCBI Taxonomy" id="408172"/>
    <lineage>
        <taxon>unclassified sequences</taxon>
        <taxon>metagenomes</taxon>
        <taxon>ecological metagenomes</taxon>
    </lineage>
</organism>
<gene>
    <name evidence="1" type="ORF">METZ01_LOCUS350503</name>
</gene>
<proteinExistence type="predicted"/>
<reference evidence="1" key="1">
    <citation type="submission" date="2018-05" db="EMBL/GenBank/DDBJ databases">
        <authorList>
            <person name="Lanie J.A."/>
            <person name="Ng W.-L."/>
            <person name="Kazmierczak K.M."/>
            <person name="Andrzejewski T.M."/>
            <person name="Davidsen T.M."/>
            <person name="Wayne K.J."/>
            <person name="Tettelin H."/>
            <person name="Glass J.I."/>
            <person name="Rusch D."/>
            <person name="Podicherti R."/>
            <person name="Tsui H.-C.T."/>
            <person name="Winkler M.E."/>
        </authorList>
    </citation>
    <scope>NUCLEOTIDE SEQUENCE</scope>
</reference>
<dbReference type="EMBL" id="UINC01122064">
    <property type="protein sequence ID" value="SVC97649.1"/>
    <property type="molecule type" value="Genomic_DNA"/>
</dbReference>
<dbReference type="SUPFAM" id="SSF56300">
    <property type="entry name" value="Metallo-dependent phosphatases"/>
    <property type="match status" value="1"/>
</dbReference>
<sequence>MKLIGILLLTILPQVSTAVQKQLTFAVMGDVPYSAPEYLRLKGQLKQLPKPVRFVMHVGDIKPGTGPCVETIYTSLAAILRQSPKPLFILPGDNEWNDCEFPKNGWKFWRKHLALFDQQFKHGLRVSRQKKRSENIVWLKNEILFVGLTLVGGR</sequence>
<accession>A0A382RIW7</accession>
<evidence type="ECO:0008006" key="2">
    <source>
        <dbReference type="Google" id="ProtNLM"/>
    </source>
</evidence>
<name>A0A382RIW7_9ZZZZ</name>